<reference evidence="10" key="1">
    <citation type="journal article" date="2015" name="Nature">
        <title>Complex archaea that bridge the gap between prokaryotes and eukaryotes.</title>
        <authorList>
            <person name="Spang A."/>
            <person name="Saw J.H."/>
            <person name="Jorgensen S.L."/>
            <person name="Zaremba-Niedzwiedzka K."/>
            <person name="Martijn J."/>
            <person name="Lind A.E."/>
            <person name="van Eijk R."/>
            <person name="Schleper C."/>
            <person name="Guy L."/>
            <person name="Ettema T.J."/>
        </authorList>
    </citation>
    <scope>NUCLEOTIDE SEQUENCE</scope>
</reference>
<evidence type="ECO:0000256" key="4">
    <source>
        <dbReference type="ARBA" id="ARBA00022603"/>
    </source>
</evidence>
<dbReference type="GO" id="GO:0006935">
    <property type="term" value="P:chemotaxis"/>
    <property type="evidence" value="ECO:0007669"/>
    <property type="project" value="UniProtKB-KW"/>
</dbReference>
<dbReference type="PRINTS" id="PR00996">
    <property type="entry name" value="CHERMTFRASE"/>
</dbReference>
<dbReference type="InterPro" id="IPR050903">
    <property type="entry name" value="Bact_Chemotaxis_MeTrfase"/>
</dbReference>
<evidence type="ECO:0000313" key="10">
    <source>
        <dbReference type="EMBL" id="KKN73029.1"/>
    </source>
</evidence>
<dbReference type="PANTHER" id="PTHR24422:SF10">
    <property type="entry name" value="CHEMOTAXIS PROTEIN METHYLTRANSFERASE 2"/>
    <property type="match status" value="1"/>
</dbReference>
<proteinExistence type="predicted"/>
<evidence type="ECO:0000256" key="6">
    <source>
        <dbReference type="ARBA" id="ARBA00022691"/>
    </source>
</evidence>
<dbReference type="SUPFAM" id="SSF53335">
    <property type="entry name" value="S-adenosyl-L-methionine-dependent methyltransferases"/>
    <property type="match status" value="1"/>
</dbReference>
<gene>
    <name evidence="10" type="ORF">LCGC14_0404640</name>
</gene>
<keyword evidence="6" id="KW-0949">S-adenosyl-L-methionine</keyword>
<dbReference type="InterPro" id="IPR038592">
    <property type="entry name" value="CheD-like_sf"/>
</dbReference>
<dbReference type="InterPro" id="IPR022642">
    <property type="entry name" value="CheR_C"/>
</dbReference>
<dbReference type="Gene3D" id="1.10.155.10">
    <property type="entry name" value="Chemotaxis receptor methyltransferase CheR, N-terminal domain"/>
    <property type="match status" value="1"/>
</dbReference>
<dbReference type="EMBL" id="LAZR01000351">
    <property type="protein sequence ID" value="KKN73029.1"/>
    <property type="molecule type" value="Genomic_DNA"/>
</dbReference>
<accession>A0A0F9T191</accession>
<keyword evidence="7" id="KW-0378">Hydrolase</keyword>
<keyword evidence="8" id="KW-0175">Coiled coil</keyword>
<protein>
    <recommendedName>
        <fullName evidence="2">protein-glutamate O-methyltransferase</fullName>
        <ecNumber evidence="2">2.1.1.80</ecNumber>
    </recommendedName>
</protein>
<dbReference type="AlphaFoldDB" id="A0A0F9T191"/>
<comment type="catalytic activity">
    <reaction evidence="1">
        <text>L-glutamyl-[protein] + S-adenosyl-L-methionine = [protein]-L-glutamate 5-O-methyl ester + S-adenosyl-L-homocysteine</text>
        <dbReference type="Rhea" id="RHEA:24452"/>
        <dbReference type="Rhea" id="RHEA-COMP:10208"/>
        <dbReference type="Rhea" id="RHEA-COMP:10311"/>
        <dbReference type="ChEBI" id="CHEBI:29973"/>
        <dbReference type="ChEBI" id="CHEBI:57856"/>
        <dbReference type="ChEBI" id="CHEBI:59789"/>
        <dbReference type="ChEBI" id="CHEBI:82795"/>
        <dbReference type="EC" id="2.1.1.80"/>
    </reaction>
</comment>
<dbReference type="Gene3D" id="3.30.1330.200">
    <property type="match status" value="1"/>
</dbReference>
<evidence type="ECO:0000256" key="3">
    <source>
        <dbReference type="ARBA" id="ARBA00022500"/>
    </source>
</evidence>
<dbReference type="PROSITE" id="PS50123">
    <property type="entry name" value="CHER"/>
    <property type="match status" value="1"/>
</dbReference>
<dbReference type="InterPro" id="IPR036804">
    <property type="entry name" value="CheR_N_sf"/>
</dbReference>
<dbReference type="GO" id="GO:0008983">
    <property type="term" value="F:protein-glutamate O-methyltransferase activity"/>
    <property type="evidence" value="ECO:0007669"/>
    <property type="project" value="UniProtKB-EC"/>
</dbReference>
<organism evidence="10">
    <name type="scientific">marine sediment metagenome</name>
    <dbReference type="NCBI Taxonomy" id="412755"/>
    <lineage>
        <taxon>unclassified sequences</taxon>
        <taxon>metagenomes</taxon>
        <taxon>ecological metagenomes</taxon>
    </lineage>
</organism>
<dbReference type="Pfam" id="PF03975">
    <property type="entry name" value="CheD"/>
    <property type="match status" value="1"/>
</dbReference>
<dbReference type="SUPFAM" id="SSF47757">
    <property type="entry name" value="Chemotaxis receptor methyltransferase CheR, N-terminal domain"/>
    <property type="match status" value="1"/>
</dbReference>
<dbReference type="SUPFAM" id="SSF64438">
    <property type="entry name" value="CNF1/YfiH-like putative cysteine hydrolases"/>
    <property type="match status" value="1"/>
</dbReference>
<keyword evidence="4" id="KW-0489">Methyltransferase</keyword>
<name>A0A0F9T191_9ZZZZ</name>
<dbReference type="InterPro" id="IPR000780">
    <property type="entry name" value="CheR_MeTrfase"/>
</dbReference>
<dbReference type="SMART" id="SM00138">
    <property type="entry name" value="MeTrc"/>
    <property type="match status" value="1"/>
</dbReference>
<evidence type="ECO:0000256" key="8">
    <source>
        <dbReference type="SAM" id="Coils"/>
    </source>
</evidence>
<evidence type="ECO:0000256" key="7">
    <source>
        <dbReference type="ARBA" id="ARBA00022801"/>
    </source>
</evidence>
<evidence type="ECO:0000259" key="9">
    <source>
        <dbReference type="PROSITE" id="PS50123"/>
    </source>
</evidence>
<feature type="domain" description="CheR-type methyltransferase" evidence="9">
    <location>
        <begin position="1"/>
        <end position="263"/>
    </location>
</feature>
<comment type="caution">
    <text evidence="10">The sequence shown here is derived from an EMBL/GenBank/DDBJ whole genome shotgun (WGS) entry which is preliminary data.</text>
</comment>
<dbReference type="GO" id="GO:0050568">
    <property type="term" value="F:protein-glutamine glutaminase activity"/>
    <property type="evidence" value="ECO:0007669"/>
    <property type="project" value="InterPro"/>
</dbReference>
<dbReference type="InterPro" id="IPR005659">
    <property type="entry name" value="Chemorcpt_Glu_NH3ase_CheD"/>
</dbReference>
<feature type="coiled-coil region" evidence="8">
    <location>
        <begin position="387"/>
        <end position="477"/>
    </location>
</feature>
<dbReference type="InterPro" id="IPR029063">
    <property type="entry name" value="SAM-dependent_MTases_sf"/>
</dbReference>
<keyword evidence="5" id="KW-0808">Transferase</keyword>
<evidence type="ECO:0000256" key="5">
    <source>
        <dbReference type="ARBA" id="ARBA00022679"/>
    </source>
</evidence>
<dbReference type="EC" id="2.1.1.80" evidence="2"/>
<evidence type="ECO:0000256" key="2">
    <source>
        <dbReference type="ARBA" id="ARBA00012534"/>
    </source>
</evidence>
<dbReference type="PANTHER" id="PTHR24422">
    <property type="entry name" value="CHEMOTAXIS PROTEIN METHYLTRANSFERASE"/>
    <property type="match status" value="1"/>
</dbReference>
<evidence type="ECO:0000256" key="1">
    <source>
        <dbReference type="ARBA" id="ARBA00001541"/>
    </source>
</evidence>
<dbReference type="GO" id="GO:0032259">
    <property type="term" value="P:methylation"/>
    <property type="evidence" value="ECO:0007669"/>
    <property type="project" value="UniProtKB-KW"/>
</dbReference>
<dbReference type="InterPro" id="IPR011324">
    <property type="entry name" value="Cytotoxic_necrot_fac-like_cat"/>
</dbReference>
<keyword evidence="3" id="KW-0145">Chemotaxis</keyword>
<sequence>MDDLISELKRISGLQFEHYQRKFLEKRISFRMKHLKLHYYQEYIDYLSMHTEEIDLFLDKFTINYTFFFRNINVYWSLEKFLKIYCKNLKGPLRIWSAPCATGDEPYSIAILLDNLKKAGNNIPNFEIVASDIDKTAIGFAKRGIYSEYAIHETPKNYVTTYFSTKNTEIGPKYKINQNIKDKVNFFQEDIIKGHRNNKKFDIIFCRNFIIYINQFAREKLMRVLEARLKDGGLLILGGSETFSPQNTCFESISIRDRFYVKNLSSQKEFFKQTIQEVFQSKEAKKFRKILDERRKQSIMNKSKEAQKEIKKHTPEKKIKDITRIKESSIEKKIHHKKTHQKLLNISKRQPAEVRITGIVVNNNYNGDLSQKKPDTVSANKKHKIRISKDQTKINKLKQLEENLKNRELMIEKRDELLKLENAKLEKKRKNLNKLFKSANEKEKKVNDKIREFERLKKRLEKREQVIEQRERQLQDRFNQVGYYSKKIIQREIQININSTEIELREKSEVDFNPFDEKRYDRVVEINSKKELIIPSGYYGLINSFDQNTSATKLSIEGLGSSVALVLRDPINNIFAMAHISLPNSSASKQGYHLLFPHTFADTSVKDLFNNLIYHGAKEPHISALIVGGAKLFLEYDKTYQENIEIVKKELKLLEVDIEAEDIGGLSERSIYYDTINDTLFVKKSWEFQYRALV</sequence>
<dbReference type="Pfam" id="PF01739">
    <property type="entry name" value="CheR"/>
    <property type="match status" value="1"/>
</dbReference>
<dbReference type="CDD" id="cd16352">
    <property type="entry name" value="CheD"/>
    <property type="match status" value="1"/>
</dbReference>
<dbReference type="Gene3D" id="3.40.50.150">
    <property type="entry name" value="Vaccinia Virus protein VP39"/>
    <property type="match status" value="1"/>
</dbReference>